<dbReference type="GeneID" id="68693651"/>
<dbReference type="InterPro" id="IPR057175">
    <property type="entry name" value="DUF7853"/>
</dbReference>
<dbReference type="Proteomes" id="UP000323075">
    <property type="component" value="Unassembled WGS sequence"/>
</dbReference>
<dbReference type="EMBL" id="CP038631">
    <property type="protein sequence ID" value="QCC44552.1"/>
    <property type="molecule type" value="Genomic_DNA"/>
</dbReference>
<evidence type="ECO:0000313" key="3">
    <source>
        <dbReference type="Proteomes" id="UP000296216"/>
    </source>
</evidence>
<accession>A0A4D6GVZ5</accession>
<proteinExistence type="predicted"/>
<gene>
    <name evidence="2" type="ORF">APQ99_01036</name>
    <name evidence="1" type="ORF">HBSAL_04140</name>
</gene>
<reference evidence="1 3" key="1">
    <citation type="journal article" date="2019" name="Microbiol. Resour. Announc.">
        <title>The Genome Sequence of the Halobacterium salinarum Type Strain Is Closely Related to That of Laboratory Strains NRC-1 and R1.</title>
        <authorList>
            <person name="Pfeiffer F."/>
            <person name="Marchfelder A."/>
            <person name="Habermann B."/>
            <person name="Dyall-Smith M.L."/>
        </authorList>
    </citation>
    <scope>NUCLEOTIDE SEQUENCE [LARGE SCALE GENOMIC DNA]</scope>
    <source>
        <strain evidence="1">91-R6</strain>
        <strain evidence="3">ATCC 33171 / DSM 3754 / JCM 8978 / NBRC 102687 / NCIMB 764 / 91-R6</strain>
    </source>
</reference>
<dbReference type="Proteomes" id="UP000296216">
    <property type="component" value="Chromosome"/>
</dbReference>
<dbReference type="RefSeq" id="WP_227970920.1">
    <property type="nucleotide sequence ID" value="NZ_VRYN01000002.1"/>
</dbReference>
<evidence type="ECO:0000313" key="1">
    <source>
        <dbReference type="EMBL" id="QCC44552.1"/>
    </source>
</evidence>
<dbReference type="Pfam" id="PF25251">
    <property type="entry name" value="DUF7853"/>
    <property type="match status" value="1"/>
</dbReference>
<reference evidence="1" key="3">
    <citation type="journal article" name="MicrobiologyOpen">
        <title>Whole-genome comparison between the type strain of Halobacterium salinarum (DSM 3754(T)) and the laboratory strains R1 and NRC-1.</title>
        <authorList>
            <person name="Pfeiffer F."/>
            <person name="Losensky G."/>
            <person name="Marchfelder A."/>
            <person name="Habermann B."/>
            <person name="Dyall-Smith M."/>
        </authorList>
    </citation>
    <scope>NUCLEOTIDE SEQUENCE</scope>
    <source>
        <strain evidence="1">91-R6</strain>
    </source>
</reference>
<evidence type="ECO:0000313" key="2">
    <source>
        <dbReference type="EMBL" id="TYO76401.1"/>
    </source>
</evidence>
<name>A0A4D6GVZ5_HALS9</name>
<protein>
    <submittedName>
        <fullName evidence="1">Uncharacterized protein</fullName>
    </submittedName>
</protein>
<dbReference type="EMBL" id="VRYN01000002">
    <property type="protein sequence ID" value="TYO76401.1"/>
    <property type="molecule type" value="Genomic_DNA"/>
</dbReference>
<dbReference type="AlphaFoldDB" id="A0A4D6GVZ5"/>
<organism evidence="1 3">
    <name type="scientific">Halobacterium salinarum (strain ATCC 33171 / DSM 3754 / JCM 8978 / NBRC 102687 / NCIMB 764 / 91-R6)</name>
    <dbReference type="NCBI Taxonomy" id="2597657"/>
    <lineage>
        <taxon>Archaea</taxon>
        <taxon>Methanobacteriati</taxon>
        <taxon>Methanobacteriota</taxon>
        <taxon>Stenosarchaea group</taxon>
        <taxon>Halobacteria</taxon>
        <taxon>Halobacteriales</taxon>
        <taxon>Halobacteriaceae</taxon>
        <taxon>Halobacterium</taxon>
    </lineage>
</organism>
<reference evidence="2 4" key="2">
    <citation type="submission" date="2019-07" db="EMBL/GenBank/DDBJ databases">
        <title>Genomic Encyclopedia of Archaeal and Bacterial Type Strains, Phase II (KMG-II): from individual species to whole genera.</title>
        <authorList>
            <person name="Goeker M."/>
        </authorList>
    </citation>
    <scope>NUCLEOTIDE SEQUENCE [LARGE SCALE GENOMIC DNA]</scope>
    <source>
        <strain evidence="2 4">DSM 3754</strain>
    </source>
</reference>
<evidence type="ECO:0000313" key="4">
    <source>
        <dbReference type="Proteomes" id="UP000323075"/>
    </source>
</evidence>
<sequence length="107" mass="12104">MSTESNDTSETAFEFSLPEQWALHSAVRSHTKDALDESSRLPYPAVELAILGRIEDGEFTFTAFECRRLAALLSQYATHDQTPRIDHDPARAIAGQLRDHCQPPRHR</sequence>